<feature type="transmembrane region" description="Helical" evidence="2">
    <location>
        <begin position="206"/>
        <end position="225"/>
    </location>
</feature>
<organism evidence="3 4">
    <name type="scientific">Exophiala bonariae</name>
    <dbReference type="NCBI Taxonomy" id="1690606"/>
    <lineage>
        <taxon>Eukaryota</taxon>
        <taxon>Fungi</taxon>
        <taxon>Dikarya</taxon>
        <taxon>Ascomycota</taxon>
        <taxon>Pezizomycotina</taxon>
        <taxon>Eurotiomycetes</taxon>
        <taxon>Chaetothyriomycetidae</taxon>
        <taxon>Chaetothyriales</taxon>
        <taxon>Herpotrichiellaceae</taxon>
        <taxon>Exophiala</taxon>
    </lineage>
</organism>
<accession>A0AAV9N1J3</accession>
<name>A0AAV9N1J3_9EURO</name>
<keyword evidence="2" id="KW-1133">Transmembrane helix</keyword>
<evidence type="ECO:0008006" key="5">
    <source>
        <dbReference type="Google" id="ProtNLM"/>
    </source>
</evidence>
<feature type="transmembrane region" description="Helical" evidence="2">
    <location>
        <begin position="60"/>
        <end position="80"/>
    </location>
</feature>
<keyword evidence="2" id="KW-0472">Membrane</keyword>
<feature type="region of interest" description="Disordered" evidence="1">
    <location>
        <begin position="408"/>
        <end position="444"/>
    </location>
</feature>
<evidence type="ECO:0000256" key="2">
    <source>
        <dbReference type="SAM" id="Phobius"/>
    </source>
</evidence>
<feature type="region of interest" description="Disordered" evidence="1">
    <location>
        <begin position="263"/>
        <end position="364"/>
    </location>
</feature>
<gene>
    <name evidence="3" type="ORF">LTR84_007439</name>
</gene>
<feature type="transmembrane region" description="Helical" evidence="2">
    <location>
        <begin position="168"/>
        <end position="186"/>
    </location>
</feature>
<feature type="compositionally biased region" description="Low complexity" evidence="1">
    <location>
        <begin position="266"/>
        <end position="283"/>
    </location>
</feature>
<feature type="transmembrane region" description="Helical" evidence="2">
    <location>
        <begin position="86"/>
        <end position="110"/>
    </location>
</feature>
<keyword evidence="4" id="KW-1185">Reference proteome</keyword>
<dbReference type="PANTHER" id="PTHR35179">
    <property type="entry name" value="PROTEIN CBG02620"/>
    <property type="match status" value="1"/>
</dbReference>
<feature type="compositionally biased region" description="Polar residues" evidence="1">
    <location>
        <begin position="413"/>
        <end position="444"/>
    </location>
</feature>
<keyword evidence="2" id="KW-0812">Transmembrane</keyword>
<evidence type="ECO:0000313" key="4">
    <source>
        <dbReference type="Proteomes" id="UP001358417"/>
    </source>
</evidence>
<sequence length="444" mass="49732">MGSLWISPNYEEEPVSGLDLRIASLAWGFTLGFSFLTAVKAGRQTATIWKRAHRVTTYVILIWGEMLVSTIFGFICWFFIDHFFQPSFAFFFSILTLWALQVQFLLQIIINRIALLITNKKKVLYMKWGTAALITAINISVYCIWIPARLQTSKEYIEINKVWDRCEKAIYLLVDGLLNAYFLYLVKNKLMARGMAKYRPLFRFNAFIVLVSLSMDVLIIAMMSMKNTFVYMQFHPVAYIVKLNIEMSMAELITKVAQAPNQHVVGPGSSGPHTSSGDPGSTGVSRSWYNKGGKDHKRLSSQGRNNLAGQVGPGKLDSSRGDGVTSPDPNKNYSAWVSGGSRTHHRDVESGRRYPHGTHFEEDEDDIGDAPHETHEMGFLDFVKNGNRSRTEENVIVKTMETIVSTKDIDESGSVTPSTTNTVIVGPSRGTSETGSTNELKPSR</sequence>
<proteinExistence type="predicted"/>
<dbReference type="RefSeq" id="XP_064702261.1">
    <property type="nucleotide sequence ID" value="XM_064850992.1"/>
</dbReference>
<evidence type="ECO:0000256" key="1">
    <source>
        <dbReference type="SAM" id="MobiDB-lite"/>
    </source>
</evidence>
<dbReference type="PANTHER" id="PTHR35179:SF1">
    <property type="entry name" value="INTEGRAL MEMBRANE PROTEIN"/>
    <property type="match status" value="1"/>
</dbReference>
<evidence type="ECO:0000313" key="3">
    <source>
        <dbReference type="EMBL" id="KAK5046678.1"/>
    </source>
</evidence>
<dbReference type="GeneID" id="89975605"/>
<protein>
    <recommendedName>
        <fullName evidence="5">Transmembrane protein</fullName>
    </recommendedName>
</protein>
<dbReference type="AlphaFoldDB" id="A0AAV9N1J3"/>
<dbReference type="EMBL" id="JAVRRD010000029">
    <property type="protein sequence ID" value="KAK5046678.1"/>
    <property type="molecule type" value="Genomic_DNA"/>
</dbReference>
<feature type="transmembrane region" description="Helical" evidence="2">
    <location>
        <begin position="131"/>
        <end position="148"/>
    </location>
</feature>
<dbReference type="Proteomes" id="UP001358417">
    <property type="component" value="Unassembled WGS sequence"/>
</dbReference>
<reference evidence="3 4" key="1">
    <citation type="submission" date="2023-08" db="EMBL/GenBank/DDBJ databases">
        <title>Black Yeasts Isolated from many extreme environments.</title>
        <authorList>
            <person name="Coleine C."/>
            <person name="Stajich J.E."/>
            <person name="Selbmann L."/>
        </authorList>
    </citation>
    <scope>NUCLEOTIDE SEQUENCE [LARGE SCALE GENOMIC DNA]</scope>
    <source>
        <strain evidence="3 4">CCFEE 5792</strain>
    </source>
</reference>
<comment type="caution">
    <text evidence="3">The sequence shown here is derived from an EMBL/GenBank/DDBJ whole genome shotgun (WGS) entry which is preliminary data.</text>
</comment>
<feature type="transmembrane region" description="Helical" evidence="2">
    <location>
        <begin position="20"/>
        <end position="39"/>
    </location>
</feature>